<comment type="caution">
    <text evidence="1">The sequence shown here is derived from an EMBL/GenBank/DDBJ whole genome shotgun (WGS) entry which is preliminary data.</text>
</comment>
<evidence type="ECO:0000313" key="1">
    <source>
        <dbReference type="EMBL" id="RSB81302.1"/>
    </source>
</evidence>
<sequence>MHSWTRRMSRLSPMRRNRLLRARLQINSKPSQRRMKTVQITLDGTEDKKIIVPLPAGRRADL</sequence>
<reference evidence="1 2" key="1">
    <citation type="submission" date="2018-11" db="EMBL/GenBank/DDBJ databases">
        <authorList>
            <person name="Huo Y."/>
        </authorList>
    </citation>
    <scope>NUCLEOTIDE SEQUENCE [LARGE SCALE GENOMIC DNA]</scope>
    <source>
        <strain evidence="1 2">DSM 30132</strain>
    </source>
</reference>
<gene>
    <name evidence="1" type="ORF">EFD55_08485</name>
</gene>
<dbReference type="AlphaFoldDB" id="A0A3R9C3S8"/>
<dbReference type="EMBL" id="RJJT01000005">
    <property type="protein sequence ID" value="RSB81302.1"/>
    <property type="molecule type" value="Genomic_DNA"/>
</dbReference>
<organism evidence="1 2">
    <name type="scientific">Rhizobium pisi</name>
    <dbReference type="NCBI Taxonomy" id="574561"/>
    <lineage>
        <taxon>Bacteria</taxon>
        <taxon>Pseudomonadati</taxon>
        <taxon>Pseudomonadota</taxon>
        <taxon>Alphaproteobacteria</taxon>
        <taxon>Hyphomicrobiales</taxon>
        <taxon>Rhizobiaceae</taxon>
        <taxon>Rhizobium/Agrobacterium group</taxon>
        <taxon>Rhizobium</taxon>
    </lineage>
</organism>
<proteinExistence type="predicted"/>
<evidence type="ECO:0000313" key="2">
    <source>
        <dbReference type="Proteomes" id="UP000277279"/>
    </source>
</evidence>
<protein>
    <submittedName>
        <fullName evidence="1">Uncharacterized protein</fullName>
    </submittedName>
</protein>
<name>A0A3R9C3S8_9HYPH</name>
<accession>A0A3R9C3S8</accession>
<dbReference type="Proteomes" id="UP000277279">
    <property type="component" value="Unassembled WGS sequence"/>
</dbReference>